<evidence type="ECO:0000313" key="3">
    <source>
        <dbReference type="Proteomes" id="UP000053923"/>
    </source>
</evidence>
<comment type="caution">
    <text evidence="2">The sequence shown here is derived from an EMBL/GenBank/DDBJ whole genome shotgun (WGS) entry which is preliminary data.</text>
</comment>
<protein>
    <submittedName>
        <fullName evidence="2">Uncharacterized protein</fullName>
    </submittedName>
</protein>
<dbReference type="Proteomes" id="UP000053923">
    <property type="component" value="Unassembled WGS sequence"/>
</dbReference>
<dbReference type="OrthoDB" id="4316018at2"/>
<dbReference type="AlphaFoldDB" id="A0A0X3ULM0"/>
<feature type="transmembrane region" description="Helical" evidence="1">
    <location>
        <begin position="6"/>
        <end position="28"/>
    </location>
</feature>
<sequence>MTPVQVNWLTLVLAPLAVVGLVVAFTAARSAAKKGEPMPGWGKVVQGVAIAFVLLMALMNMAWSGS</sequence>
<dbReference type="RefSeq" id="WP_062704296.1">
    <property type="nucleotide sequence ID" value="NZ_LLZG01000187.1"/>
</dbReference>
<proteinExistence type="predicted"/>
<keyword evidence="1" id="KW-1133">Transmembrane helix</keyword>
<gene>
    <name evidence="2" type="ORF">ADL12_21465</name>
</gene>
<organism evidence="2 3">
    <name type="scientific">Streptomyces regalis</name>
    <dbReference type="NCBI Taxonomy" id="68262"/>
    <lineage>
        <taxon>Bacteria</taxon>
        <taxon>Bacillati</taxon>
        <taxon>Actinomycetota</taxon>
        <taxon>Actinomycetes</taxon>
        <taxon>Kitasatosporales</taxon>
        <taxon>Streptomycetaceae</taxon>
        <taxon>Streptomyces</taxon>
    </lineage>
</organism>
<evidence type="ECO:0000256" key="1">
    <source>
        <dbReference type="SAM" id="Phobius"/>
    </source>
</evidence>
<keyword evidence="1" id="KW-0812">Transmembrane</keyword>
<keyword evidence="1" id="KW-0472">Membrane</keyword>
<feature type="transmembrane region" description="Helical" evidence="1">
    <location>
        <begin position="40"/>
        <end position="63"/>
    </location>
</feature>
<evidence type="ECO:0000313" key="2">
    <source>
        <dbReference type="EMBL" id="KUL33538.1"/>
    </source>
</evidence>
<keyword evidence="3" id="KW-1185">Reference proteome</keyword>
<reference evidence="3" key="1">
    <citation type="submission" date="2015-10" db="EMBL/GenBank/DDBJ databases">
        <authorList>
            <person name="Ju K.-S."/>
            <person name="Doroghazi J.R."/>
            <person name="Metcalf W.W."/>
        </authorList>
    </citation>
    <scope>NUCLEOTIDE SEQUENCE [LARGE SCALE GENOMIC DNA]</scope>
    <source>
        <strain evidence="3">NRRL 3151</strain>
    </source>
</reference>
<name>A0A0X3ULM0_9ACTN</name>
<dbReference type="EMBL" id="LLZG01000187">
    <property type="protein sequence ID" value="KUL33538.1"/>
    <property type="molecule type" value="Genomic_DNA"/>
</dbReference>
<accession>A0A0X3ULM0</accession>